<evidence type="ECO:0000313" key="3">
    <source>
        <dbReference type="Proteomes" id="UP000542674"/>
    </source>
</evidence>
<dbReference type="InterPro" id="IPR010982">
    <property type="entry name" value="Lambda_DNA-bd_dom_sf"/>
</dbReference>
<dbReference type="Pfam" id="PF13560">
    <property type="entry name" value="HTH_31"/>
    <property type="match status" value="1"/>
</dbReference>
<gene>
    <name evidence="2" type="ORF">F4559_003383</name>
</gene>
<dbReference type="SUPFAM" id="SSF47413">
    <property type="entry name" value="lambda repressor-like DNA-binding domains"/>
    <property type="match status" value="1"/>
</dbReference>
<dbReference type="SMART" id="SM00530">
    <property type="entry name" value="HTH_XRE"/>
    <property type="match status" value="1"/>
</dbReference>
<comment type="caution">
    <text evidence="2">The sequence shown here is derived from an EMBL/GenBank/DDBJ whole genome shotgun (WGS) entry which is preliminary data.</text>
</comment>
<dbReference type="CDD" id="cd00093">
    <property type="entry name" value="HTH_XRE"/>
    <property type="match status" value="1"/>
</dbReference>
<dbReference type="RefSeq" id="WP_184669787.1">
    <property type="nucleotide sequence ID" value="NZ_BAABAI010000002.1"/>
</dbReference>
<dbReference type="GO" id="GO:0003677">
    <property type="term" value="F:DNA binding"/>
    <property type="evidence" value="ECO:0007669"/>
    <property type="project" value="InterPro"/>
</dbReference>
<dbReference type="PROSITE" id="PS50943">
    <property type="entry name" value="HTH_CROC1"/>
    <property type="match status" value="1"/>
</dbReference>
<dbReference type="AlphaFoldDB" id="A0A7W7T3T9"/>
<evidence type="ECO:0000259" key="1">
    <source>
        <dbReference type="PROSITE" id="PS50943"/>
    </source>
</evidence>
<accession>A0A7W7T3T9</accession>
<dbReference type="EMBL" id="JACHJS010000001">
    <property type="protein sequence ID" value="MBB4966024.1"/>
    <property type="molecule type" value="Genomic_DNA"/>
</dbReference>
<dbReference type="Gene3D" id="1.10.260.40">
    <property type="entry name" value="lambda repressor-like DNA-binding domains"/>
    <property type="match status" value="1"/>
</dbReference>
<protein>
    <submittedName>
        <fullName evidence="2">Transcriptional regulator with XRE-family HTH domain</fullName>
    </submittedName>
</protein>
<dbReference type="Proteomes" id="UP000542674">
    <property type="component" value="Unassembled WGS sequence"/>
</dbReference>
<sequence length="379" mass="41027">MQDAFSNQLRRLRHERGLSLSELSNLVHYSRGHLSKVENGHSPAKPELVEKCDQVLRAGGALVALTPIPTRRGTPTPGHSMHADDITLAAHHEMFAAYRTLGHRTSPTVVLAGLVPQARALRAMAESNREPELTDALWLLAARYLEYGGWMAQEAGDDDAAIRLTDEAVRCAERGGDRELAAYSLVRQAEFAMYRNDSVRTVQLAKRAQAARGVSNAVRSLAAQREAQGYALAGEEVLFGRALDRAAELNRDVPSGPPAFGTTSVADPVAVARAWSTYHLGRPARAAELLAEQVPLIRADAVRSRARFGLRLALSHADAGDLDHGSTLALGLLDDVRGVDSATIRSDLTAFVRVLEKSGPLPADALLLRTRIREVLIGE</sequence>
<reference evidence="2 3" key="1">
    <citation type="submission" date="2020-08" db="EMBL/GenBank/DDBJ databases">
        <title>Sequencing the genomes of 1000 actinobacteria strains.</title>
        <authorList>
            <person name="Klenk H.-P."/>
        </authorList>
    </citation>
    <scope>NUCLEOTIDE SEQUENCE [LARGE SCALE GENOMIC DNA]</scope>
    <source>
        <strain evidence="2 3">DSM 45084</strain>
    </source>
</reference>
<dbReference type="InterPro" id="IPR001387">
    <property type="entry name" value="Cro/C1-type_HTH"/>
</dbReference>
<organism evidence="2 3">
    <name type="scientific">Saccharothrix violaceirubra</name>
    <dbReference type="NCBI Taxonomy" id="413306"/>
    <lineage>
        <taxon>Bacteria</taxon>
        <taxon>Bacillati</taxon>
        <taxon>Actinomycetota</taxon>
        <taxon>Actinomycetes</taxon>
        <taxon>Pseudonocardiales</taxon>
        <taxon>Pseudonocardiaceae</taxon>
        <taxon>Saccharothrix</taxon>
    </lineage>
</organism>
<proteinExistence type="predicted"/>
<name>A0A7W7T3T9_9PSEU</name>
<feature type="domain" description="HTH cro/C1-type" evidence="1">
    <location>
        <begin position="9"/>
        <end position="51"/>
    </location>
</feature>
<evidence type="ECO:0000313" key="2">
    <source>
        <dbReference type="EMBL" id="MBB4966024.1"/>
    </source>
</evidence>
<keyword evidence="3" id="KW-1185">Reference proteome</keyword>